<keyword evidence="2" id="KW-1185">Reference proteome</keyword>
<evidence type="ECO:0000313" key="2">
    <source>
        <dbReference type="Proteomes" id="UP000236732"/>
    </source>
</evidence>
<dbReference type="Proteomes" id="UP000236732">
    <property type="component" value="Unassembled WGS sequence"/>
</dbReference>
<name>A0A1H6EYN8_9ACTN</name>
<dbReference type="OrthoDB" id="275232at2"/>
<dbReference type="EMBL" id="FNVT01000032">
    <property type="protein sequence ID" value="SEH02997.1"/>
    <property type="molecule type" value="Genomic_DNA"/>
</dbReference>
<protein>
    <submittedName>
        <fullName evidence="1">Uncharacterized protein</fullName>
    </submittedName>
</protein>
<sequence>MSQPPYRFPSLVADCHTLLLRLAGRVPDGLIAEARDRLVAEDLRGLAASMAMAVVERDVSLTGPDADLLTGLLNSAGADHARLSRVRRQSGDPAPEWEFAPAPLPVLRAHRERIGRCLDLTDAGDLALADGLLDERDLALIGLVADRPGVLALWRAWRFPPSGPPGPRAKRVYLAEVAAGTDPSLLALGAQIALSEQGEADPQVEVYTAASSPPAYQRAARARSSLLWAPVPPHSFHRASVYDAVDGEAGPRFHTDHPLVTDPARRDRLLDYLTSAATIRDNPILRDDAVNRSRRSVVPWSVRTDGVWIWSEAVAYYLREHALAPSADFLAHLGDAGNRPPSLDTVSWFRARAALYRTT</sequence>
<dbReference type="RefSeq" id="WP_103964013.1">
    <property type="nucleotide sequence ID" value="NZ_FNVT01000032.1"/>
</dbReference>
<proteinExistence type="predicted"/>
<reference evidence="1 2" key="1">
    <citation type="submission" date="2016-10" db="EMBL/GenBank/DDBJ databases">
        <authorList>
            <person name="de Groot N.N."/>
        </authorList>
    </citation>
    <scope>NUCLEOTIDE SEQUENCE [LARGE SCALE GENOMIC DNA]</scope>
    <source>
        <strain evidence="1 2">CGMCC 4.7037</strain>
    </source>
</reference>
<dbReference type="AlphaFoldDB" id="A0A1H6EYN8"/>
<accession>A0A1H6EYN8</accession>
<organism evidence="1 2">
    <name type="scientific">Nonomuraea solani</name>
    <dbReference type="NCBI Taxonomy" id="1144553"/>
    <lineage>
        <taxon>Bacteria</taxon>
        <taxon>Bacillati</taxon>
        <taxon>Actinomycetota</taxon>
        <taxon>Actinomycetes</taxon>
        <taxon>Streptosporangiales</taxon>
        <taxon>Streptosporangiaceae</taxon>
        <taxon>Nonomuraea</taxon>
    </lineage>
</organism>
<gene>
    <name evidence="1" type="ORF">SAMN05444920_1326</name>
</gene>
<evidence type="ECO:0000313" key="1">
    <source>
        <dbReference type="EMBL" id="SEH02997.1"/>
    </source>
</evidence>